<organism evidence="2">
    <name type="scientific">uncultured Solirubrobacterales bacterium</name>
    <dbReference type="NCBI Taxonomy" id="768556"/>
    <lineage>
        <taxon>Bacteria</taxon>
        <taxon>Bacillati</taxon>
        <taxon>Actinomycetota</taxon>
        <taxon>Thermoleophilia</taxon>
        <taxon>Solirubrobacterales</taxon>
        <taxon>environmental samples</taxon>
    </lineage>
</organism>
<accession>A0A6J4T2Z4</accession>
<keyword evidence="1" id="KW-0472">Membrane</keyword>
<dbReference type="Pfam" id="PF14014">
    <property type="entry name" value="DUF4230"/>
    <property type="match status" value="1"/>
</dbReference>
<dbReference type="AlphaFoldDB" id="A0A6J4T2Z4"/>
<sequence length="228" mass="24612">MSVAAPERKRTRRGNLAGLSLAAVTGLVLVGLALVAGGAWLAGILPGLDGPFEERGVDRSPPALLRSLEPLREYRAATANFETIVDLERDTANVPSFLKGERTLFVAVGSVDAGVDFSRLRADALDVSADRRAVTVSLPRARPLEPRVDPARSRVFERDRGLIDRLGGVFEDNPTSERELYLLAERKLAAAARDPASGLVPSAERNTRVMLEGLMRGLGFERVAVRFG</sequence>
<dbReference type="EMBL" id="CADCVV010000163">
    <property type="protein sequence ID" value="CAA9512290.1"/>
    <property type="molecule type" value="Genomic_DNA"/>
</dbReference>
<dbReference type="InterPro" id="IPR025324">
    <property type="entry name" value="DUF4230"/>
</dbReference>
<reference evidence="2" key="1">
    <citation type="submission" date="2020-02" db="EMBL/GenBank/DDBJ databases">
        <authorList>
            <person name="Meier V. D."/>
        </authorList>
    </citation>
    <scope>NUCLEOTIDE SEQUENCE</scope>
    <source>
        <strain evidence="2">AVDCRST_MAG17</strain>
    </source>
</reference>
<name>A0A6J4T2Z4_9ACTN</name>
<keyword evidence="1" id="KW-0812">Transmembrane</keyword>
<evidence type="ECO:0000256" key="1">
    <source>
        <dbReference type="SAM" id="Phobius"/>
    </source>
</evidence>
<protein>
    <recommendedName>
        <fullName evidence="3">DUF4230 domain-containing protein</fullName>
    </recommendedName>
</protein>
<feature type="transmembrane region" description="Helical" evidence="1">
    <location>
        <begin position="21"/>
        <end position="45"/>
    </location>
</feature>
<gene>
    <name evidence="2" type="ORF">AVDCRST_MAG17-2069</name>
</gene>
<keyword evidence="1" id="KW-1133">Transmembrane helix</keyword>
<evidence type="ECO:0000313" key="2">
    <source>
        <dbReference type="EMBL" id="CAA9512290.1"/>
    </source>
</evidence>
<evidence type="ECO:0008006" key="3">
    <source>
        <dbReference type="Google" id="ProtNLM"/>
    </source>
</evidence>
<proteinExistence type="predicted"/>